<evidence type="ECO:0000256" key="5">
    <source>
        <dbReference type="ARBA" id="ARBA00022691"/>
    </source>
</evidence>
<dbReference type="InterPro" id="IPR014008">
    <property type="entry name" value="Cbl_synth_MTase_CbiT"/>
</dbReference>
<dbReference type="Pfam" id="PF00590">
    <property type="entry name" value="TP_methylase"/>
    <property type="match status" value="1"/>
</dbReference>
<evidence type="ECO:0000259" key="6">
    <source>
        <dbReference type="Pfam" id="PF00590"/>
    </source>
</evidence>
<dbReference type="NCBIfam" id="TIGR02469">
    <property type="entry name" value="CbiT"/>
    <property type="match status" value="1"/>
</dbReference>
<keyword evidence="4 7" id="KW-0808">Transferase</keyword>
<dbReference type="GO" id="GO:0009236">
    <property type="term" value="P:cobalamin biosynthetic process"/>
    <property type="evidence" value="ECO:0007669"/>
    <property type="project" value="UniProtKB-UniPathway"/>
</dbReference>
<dbReference type="NCBIfam" id="TIGR02467">
    <property type="entry name" value="CbiE"/>
    <property type="match status" value="1"/>
</dbReference>
<evidence type="ECO:0000256" key="2">
    <source>
        <dbReference type="ARBA" id="ARBA00022573"/>
    </source>
</evidence>
<dbReference type="InterPro" id="IPR006365">
    <property type="entry name" value="Cbl_synth_CobL"/>
</dbReference>
<dbReference type="Gene3D" id="3.30.950.10">
    <property type="entry name" value="Methyltransferase, Cobalt-precorrin-4 Transmethylase, Domain 2"/>
    <property type="match status" value="1"/>
</dbReference>
<proteinExistence type="predicted"/>
<dbReference type="InterPro" id="IPR012818">
    <property type="entry name" value="CbiE"/>
</dbReference>
<dbReference type="CDD" id="cd02440">
    <property type="entry name" value="AdoMet_MTases"/>
    <property type="match status" value="1"/>
</dbReference>
<comment type="caution">
    <text evidence="7">The sequence shown here is derived from an EMBL/GenBank/DDBJ whole genome shotgun (WGS) entry which is preliminary data.</text>
</comment>
<dbReference type="Gene3D" id="3.40.1010.10">
    <property type="entry name" value="Cobalt-precorrin-4 Transmethylase, Domain 1"/>
    <property type="match status" value="1"/>
</dbReference>
<evidence type="ECO:0000256" key="3">
    <source>
        <dbReference type="ARBA" id="ARBA00022603"/>
    </source>
</evidence>
<comment type="pathway">
    <text evidence="1">Cofactor biosynthesis; adenosylcobalamin biosynthesis.</text>
</comment>
<gene>
    <name evidence="7" type="primary">cbiE</name>
    <name evidence="7" type="ORF">D3Z39_02880</name>
</gene>
<keyword evidence="5" id="KW-0949">S-adenosyl-L-methionine</keyword>
<feature type="domain" description="Tetrapyrrole methylase" evidence="6">
    <location>
        <begin position="3"/>
        <end position="189"/>
    </location>
</feature>
<dbReference type="PANTHER" id="PTHR43182">
    <property type="entry name" value="COBALT-PRECORRIN-6B C(15)-METHYLTRANSFERASE (DECARBOXYLATING)"/>
    <property type="match status" value="1"/>
</dbReference>
<dbReference type="GO" id="GO:0008276">
    <property type="term" value="F:protein methyltransferase activity"/>
    <property type="evidence" value="ECO:0007669"/>
    <property type="project" value="InterPro"/>
</dbReference>
<name>A0A845RFS0_9FIRM</name>
<dbReference type="EMBL" id="QXWZ01000003">
    <property type="protein sequence ID" value="NBI77828.1"/>
    <property type="molecule type" value="Genomic_DNA"/>
</dbReference>
<keyword evidence="2" id="KW-0169">Cobalamin biosynthesis</keyword>
<dbReference type="AlphaFoldDB" id="A0A845RFS0"/>
<dbReference type="CDD" id="cd11644">
    <property type="entry name" value="Precorrin-6Y-MT"/>
    <property type="match status" value="1"/>
</dbReference>
<dbReference type="InterPro" id="IPR050714">
    <property type="entry name" value="Cobalamin_biosynth_MTase"/>
</dbReference>
<evidence type="ECO:0000256" key="4">
    <source>
        <dbReference type="ARBA" id="ARBA00022679"/>
    </source>
</evidence>
<dbReference type="SUPFAM" id="SSF53335">
    <property type="entry name" value="S-adenosyl-L-methionine-dependent methyltransferases"/>
    <property type="match status" value="1"/>
</dbReference>
<dbReference type="InterPro" id="IPR014777">
    <property type="entry name" value="4pyrrole_Mease_sub1"/>
</dbReference>
<organism evidence="7 8">
    <name type="scientific">Anaerotruncus colihominis</name>
    <dbReference type="NCBI Taxonomy" id="169435"/>
    <lineage>
        <taxon>Bacteria</taxon>
        <taxon>Bacillati</taxon>
        <taxon>Bacillota</taxon>
        <taxon>Clostridia</taxon>
        <taxon>Eubacteriales</taxon>
        <taxon>Oscillospiraceae</taxon>
        <taxon>Anaerotruncus</taxon>
    </lineage>
</organism>
<dbReference type="InterPro" id="IPR035996">
    <property type="entry name" value="4pyrrol_Methylase_sf"/>
</dbReference>
<reference evidence="7 8" key="1">
    <citation type="submission" date="2018-08" db="EMBL/GenBank/DDBJ databases">
        <title>Murine metabolic-syndrome-specific gut microbial biobank.</title>
        <authorList>
            <person name="Liu C."/>
        </authorList>
    </citation>
    <scope>NUCLEOTIDE SEQUENCE [LARGE SCALE GENOMIC DNA]</scope>
    <source>
        <strain evidence="7 8">X69</strain>
    </source>
</reference>
<dbReference type="PIRSF" id="PIRSF036428">
    <property type="entry name" value="CobL"/>
    <property type="match status" value="1"/>
</dbReference>
<evidence type="ECO:0000313" key="8">
    <source>
        <dbReference type="Proteomes" id="UP000446348"/>
    </source>
</evidence>
<dbReference type="OrthoDB" id="9780707at2"/>
<accession>A0A845RFS0</accession>
<dbReference type="InterPro" id="IPR000878">
    <property type="entry name" value="4pyrrol_Mease"/>
</dbReference>
<dbReference type="GO" id="GO:0032259">
    <property type="term" value="P:methylation"/>
    <property type="evidence" value="ECO:0007669"/>
    <property type="project" value="UniProtKB-KW"/>
</dbReference>
<protein>
    <submittedName>
        <fullName evidence="7">Precorrin-6y C5,15-methyltransferase (Decarboxylating) subunit CbiE</fullName>
    </submittedName>
</protein>
<evidence type="ECO:0000256" key="1">
    <source>
        <dbReference type="ARBA" id="ARBA00004953"/>
    </source>
</evidence>
<dbReference type="Proteomes" id="UP000446348">
    <property type="component" value="Unassembled WGS sequence"/>
</dbReference>
<dbReference type="PANTHER" id="PTHR43182:SF1">
    <property type="entry name" value="COBALT-PRECORRIN-7 C(5)-METHYLTRANSFERASE"/>
    <property type="match status" value="1"/>
</dbReference>
<dbReference type="InterPro" id="IPR014776">
    <property type="entry name" value="4pyrrole_Mease_sub2"/>
</dbReference>
<dbReference type="UniPathway" id="UPA00148"/>
<sequence>MDIYLIGAGMGNPELLTGQARAAIDRSRLLIGARRLLEEFAGFAVETAQANTAEQAQAALRAYTGTGPVAVLASGDVGFYSIAKKLSQMLDSAKITFFPGISSLQYFCARLGMAWDDVKIVSLHGRGGSLPAEVRCHMRTFVLTGGENSVQKLCEDLAEAGLGEVHVSVGERLSYADERIVRGTARDLAGQTFSSLCVMLVENRCATLSPVTHGLLDDVFTRGDVPMTKAEVRAVSIAKLRLRQDDTVWDIGAGTGSVALEIARVLRGGMVYAVERNEEAAKLIAENRRRLGVDRLEIISGRAPEVLADLPAPDAVFIGGSSGSLGEMIQIALEKNRCVRFVVNAITLETVHTAQACFERFELEGPEIIQVTVAKARTVGHSHMMMGQNPVYILSAGGHTDDD</sequence>
<keyword evidence="3 7" id="KW-0489">Methyltransferase</keyword>
<dbReference type="Gene3D" id="3.40.50.150">
    <property type="entry name" value="Vaccinia Virus protein VP39"/>
    <property type="match status" value="1"/>
</dbReference>
<dbReference type="InterPro" id="IPR029063">
    <property type="entry name" value="SAM-dependent_MTases_sf"/>
</dbReference>
<evidence type="ECO:0000313" key="7">
    <source>
        <dbReference type="EMBL" id="NBI77828.1"/>
    </source>
</evidence>
<dbReference type="SUPFAM" id="SSF53790">
    <property type="entry name" value="Tetrapyrrole methylase"/>
    <property type="match status" value="1"/>
</dbReference>